<evidence type="ECO:0000313" key="3">
    <source>
        <dbReference type="Proteomes" id="UP000252586"/>
    </source>
</evidence>
<feature type="transmembrane region" description="Helical" evidence="1">
    <location>
        <begin position="39"/>
        <end position="59"/>
    </location>
</feature>
<protein>
    <submittedName>
        <fullName evidence="2">Low affinity iron permease</fullName>
    </submittedName>
</protein>
<reference evidence="2 3" key="1">
    <citation type="submission" date="2018-06" db="EMBL/GenBank/DDBJ databases">
        <title>Genomic Encyclopedia of Type Strains, Phase IV (KMG-IV): sequencing the most valuable type-strain genomes for metagenomic binning, comparative biology and taxonomic classification.</title>
        <authorList>
            <person name="Goeker M."/>
        </authorList>
    </citation>
    <scope>NUCLEOTIDE SEQUENCE [LARGE SCALE GENOMIC DNA]</scope>
    <source>
        <strain evidence="2 3">DSM 44599</strain>
    </source>
</reference>
<sequence length="139" mass="15205">MSAPDRESAPGRTMPSDVGDGPSLFDRFASSADRITSKATFFVLCVLLVLVWAPSFLVLPNMDTWQLVINTATTIITFLLVALLQNTRSRSDEAVQQKLNAIADALGDLMGELSDEHPDLERHRTELGEAVGVEFRESA</sequence>
<dbReference type="GO" id="GO:0055085">
    <property type="term" value="P:transmembrane transport"/>
    <property type="evidence" value="ECO:0007669"/>
    <property type="project" value="InterPro"/>
</dbReference>
<gene>
    <name evidence="2" type="ORF">DFR74_102915</name>
</gene>
<dbReference type="Pfam" id="PF04120">
    <property type="entry name" value="Iron_permease"/>
    <property type="match status" value="1"/>
</dbReference>
<accession>A0A366DWR0</accession>
<keyword evidence="3" id="KW-1185">Reference proteome</keyword>
<evidence type="ECO:0000256" key="1">
    <source>
        <dbReference type="SAM" id="Phobius"/>
    </source>
</evidence>
<feature type="transmembrane region" description="Helical" evidence="1">
    <location>
        <begin position="65"/>
        <end position="84"/>
    </location>
</feature>
<evidence type="ECO:0000313" key="2">
    <source>
        <dbReference type="EMBL" id="RBO94492.1"/>
    </source>
</evidence>
<dbReference type="AlphaFoldDB" id="A0A366DWR0"/>
<dbReference type="STRING" id="1210090.GCA_001613185_06054"/>
<keyword evidence="1" id="KW-0812">Transmembrane</keyword>
<dbReference type="EMBL" id="QNRE01000002">
    <property type="protein sequence ID" value="RBO94492.1"/>
    <property type="molecule type" value="Genomic_DNA"/>
</dbReference>
<dbReference type="RefSeq" id="WP_067513613.1">
    <property type="nucleotide sequence ID" value="NZ_CP107943.1"/>
</dbReference>
<name>A0A366DWR0_9NOCA</name>
<dbReference type="InterPro" id="IPR007251">
    <property type="entry name" value="Iron_permease_Fet4"/>
</dbReference>
<organism evidence="2 3">
    <name type="scientific">Nocardia puris</name>
    <dbReference type="NCBI Taxonomy" id="208602"/>
    <lineage>
        <taxon>Bacteria</taxon>
        <taxon>Bacillati</taxon>
        <taxon>Actinomycetota</taxon>
        <taxon>Actinomycetes</taxon>
        <taxon>Mycobacteriales</taxon>
        <taxon>Nocardiaceae</taxon>
        <taxon>Nocardia</taxon>
    </lineage>
</organism>
<proteinExistence type="predicted"/>
<keyword evidence="1" id="KW-0472">Membrane</keyword>
<dbReference type="Proteomes" id="UP000252586">
    <property type="component" value="Unassembled WGS sequence"/>
</dbReference>
<keyword evidence="1" id="KW-1133">Transmembrane helix</keyword>
<comment type="caution">
    <text evidence="2">The sequence shown here is derived from an EMBL/GenBank/DDBJ whole genome shotgun (WGS) entry which is preliminary data.</text>
</comment>